<gene>
    <name evidence="2" type="ORF">CC80DRAFT_553243</name>
</gene>
<dbReference type="EMBL" id="ML977016">
    <property type="protein sequence ID" value="KAF1951592.1"/>
    <property type="molecule type" value="Genomic_DNA"/>
</dbReference>
<feature type="compositionally biased region" description="Pro residues" evidence="1">
    <location>
        <begin position="53"/>
        <end position="67"/>
    </location>
</feature>
<accession>A0A6A5TIW0</accession>
<feature type="region of interest" description="Disordered" evidence="1">
    <location>
        <begin position="50"/>
        <end position="72"/>
    </location>
</feature>
<evidence type="ECO:0000313" key="3">
    <source>
        <dbReference type="Proteomes" id="UP000800035"/>
    </source>
</evidence>
<proteinExistence type="predicted"/>
<name>A0A6A5TIW0_9PLEO</name>
<evidence type="ECO:0000313" key="2">
    <source>
        <dbReference type="EMBL" id="KAF1951592.1"/>
    </source>
</evidence>
<keyword evidence="3" id="KW-1185">Reference proteome</keyword>
<organism evidence="2 3">
    <name type="scientific">Byssothecium circinans</name>
    <dbReference type="NCBI Taxonomy" id="147558"/>
    <lineage>
        <taxon>Eukaryota</taxon>
        <taxon>Fungi</taxon>
        <taxon>Dikarya</taxon>
        <taxon>Ascomycota</taxon>
        <taxon>Pezizomycotina</taxon>
        <taxon>Dothideomycetes</taxon>
        <taxon>Pleosporomycetidae</taxon>
        <taxon>Pleosporales</taxon>
        <taxon>Massarineae</taxon>
        <taxon>Massarinaceae</taxon>
        <taxon>Byssothecium</taxon>
    </lineage>
</organism>
<dbReference type="Proteomes" id="UP000800035">
    <property type="component" value="Unassembled WGS sequence"/>
</dbReference>
<evidence type="ECO:0000256" key="1">
    <source>
        <dbReference type="SAM" id="MobiDB-lite"/>
    </source>
</evidence>
<sequence>MIASISRTTLYCIPLSHSVPLAKLGMGNGHGERPQCVHKVSTTLLPIAAVPRPSVPPSPVPRPTGPPRPHRQSVACCGWAYRQSSNAPLAAHIVDSPPVGPGTESLRL</sequence>
<dbReference type="AlphaFoldDB" id="A0A6A5TIW0"/>
<reference evidence="2" key="1">
    <citation type="journal article" date="2020" name="Stud. Mycol.">
        <title>101 Dothideomycetes genomes: a test case for predicting lifestyles and emergence of pathogens.</title>
        <authorList>
            <person name="Haridas S."/>
            <person name="Albert R."/>
            <person name="Binder M."/>
            <person name="Bloem J."/>
            <person name="Labutti K."/>
            <person name="Salamov A."/>
            <person name="Andreopoulos B."/>
            <person name="Baker S."/>
            <person name="Barry K."/>
            <person name="Bills G."/>
            <person name="Bluhm B."/>
            <person name="Cannon C."/>
            <person name="Castanera R."/>
            <person name="Culley D."/>
            <person name="Daum C."/>
            <person name="Ezra D."/>
            <person name="Gonzalez J."/>
            <person name="Henrissat B."/>
            <person name="Kuo A."/>
            <person name="Liang C."/>
            <person name="Lipzen A."/>
            <person name="Lutzoni F."/>
            <person name="Magnuson J."/>
            <person name="Mondo S."/>
            <person name="Nolan M."/>
            <person name="Ohm R."/>
            <person name="Pangilinan J."/>
            <person name="Park H.-J."/>
            <person name="Ramirez L."/>
            <person name="Alfaro M."/>
            <person name="Sun H."/>
            <person name="Tritt A."/>
            <person name="Yoshinaga Y."/>
            <person name="Zwiers L.-H."/>
            <person name="Turgeon B."/>
            <person name="Goodwin S."/>
            <person name="Spatafora J."/>
            <person name="Crous P."/>
            <person name="Grigoriev I."/>
        </authorList>
    </citation>
    <scope>NUCLEOTIDE SEQUENCE</scope>
    <source>
        <strain evidence="2">CBS 675.92</strain>
    </source>
</reference>
<protein>
    <submittedName>
        <fullName evidence="2">Uncharacterized protein</fullName>
    </submittedName>
</protein>